<dbReference type="Pfam" id="PF00486">
    <property type="entry name" value="Trans_reg_C"/>
    <property type="match status" value="1"/>
</dbReference>
<dbReference type="PANTHER" id="PTHR47691">
    <property type="entry name" value="REGULATOR-RELATED"/>
    <property type="match status" value="1"/>
</dbReference>
<organism evidence="4 5">
    <name type="scientific">Rhizobium herbae</name>
    <dbReference type="NCBI Taxonomy" id="508661"/>
    <lineage>
        <taxon>Bacteria</taxon>
        <taxon>Pseudomonadati</taxon>
        <taxon>Pseudomonadota</taxon>
        <taxon>Alphaproteobacteria</taxon>
        <taxon>Hyphomicrobiales</taxon>
        <taxon>Rhizobiaceae</taxon>
        <taxon>Rhizobium/Agrobacterium group</taxon>
        <taxon>Rhizobium</taxon>
    </lineage>
</organism>
<dbReference type="PROSITE" id="PS51755">
    <property type="entry name" value="OMPR_PHOB"/>
    <property type="match status" value="1"/>
</dbReference>
<dbReference type="PANTHER" id="PTHR47691:SF3">
    <property type="entry name" value="HTH-TYPE TRANSCRIPTIONAL REGULATOR RV0890C-RELATED"/>
    <property type="match status" value="1"/>
</dbReference>
<dbReference type="Proteomes" id="UP000757604">
    <property type="component" value="Unassembled WGS sequence"/>
</dbReference>
<sequence>MMAMQDSTFTFDRFTLSISKRSLFADGEPVRLGARALELLILLVEKAGELVTKEQLMQRAWPDATVDENAMRVHLSALRKVLGETADGISFIQNETGRGYRWVIPVSVAGAQAAPVPTASPRPSYFLPASLGRIIGRDEVVHGLSELFPDRRLVTIAGPGGIGKTTVALAVAHRVANEQKIAGCFIDLAPLASGTLVVSALSSQLGIAVSGSAEQAIVAALADETVLIVFDNCEHVVDAVARLAETILQGALGVNILVTSREPLRAAGESIFRLQTLEVPAYATGMTTREAREFSAVQLFCNKAEASSSGFELTDSDVPAVLDICSRLDGIPLALEMAASRMDLLNVQEMARRLDDRFTVLTRGRRTAMPRQQTLRATLDWSHELLSDTEKAVFRRLSVFRSSFELDSAIAVCLGPGLEDFVVFDALTALVEKSLVTMDRRDRSSLYRLLDTTRFYAAEKLGKGAEFNETMQRHGQKCLKLFSSEITTWDGKNPAQWLAVNSWRVDDLRAVFDWAFTSGDHKLGLDLVVASASIWFHLSLPSEYLAIARRAMASISGTDLVGSAAELELLATFGHALWHTSGPTEDMNDAFKRAVEIADELDLQGHKLRAVWGLWARAILFGNYHESLSLAEGFKGPAYDTGELANIQTADHMLALSHHFIGNQEESLRLLMKVIAGDDAPVRANHTNHAQVDGKTAVLALLMRITWLQGDSERALELAKDCAEDALALDHDLSICYGLAIGCIPVAMWCGERELADEWNRDLVRRATKRGLRHWQAWSDGFAAILTGTNVFPRDATAMQAEVFASLTPAALSDELLERLETKGSLWCGPEFMRIAAMRADSTAEASREALESARAMAKHQGAVAWERRIEALRASDGNFPVARRYAAVRSGQGTED</sequence>
<gene>
    <name evidence="4" type="ORF">JNB71_15500</name>
</gene>
<dbReference type="Gene3D" id="1.10.10.10">
    <property type="entry name" value="Winged helix-like DNA-binding domain superfamily/Winged helix DNA-binding domain"/>
    <property type="match status" value="2"/>
</dbReference>
<name>A0ABS7HBX8_9HYPH</name>
<evidence type="ECO:0000259" key="3">
    <source>
        <dbReference type="PROSITE" id="PS51755"/>
    </source>
</evidence>
<feature type="DNA-binding region" description="OmpR/PhoB-type" evidence="2">
    <location>
        <begin position="6"/>
        <end position="104"/>
    </location>
</feature>
<keyword evidence="5" id="KW-1185">Reference proteome</keyword>
<dbReference type="RefSeq" id="WP_220372688.1">
    <property type="nucleotide sequence ID" value="NZ_JAEUAO010000003.1"/>
</dbReference>
<dbReference type="EMBL" id="JAEUAO010000003">
    <property type="protein sequence ID" value="MBW9064721.1"/>
    <property type="molecule type" value="Genomic_DNA"/>
</dbReference>
<dbReference type="InterPro" id="IPR027417">
    <property type="entry name" value="P-loop_NTPase"/>
</dbReference>
<dbReference type="SUPFAM" id="SSF46894">
    <property type="entry name" value="C-terminal effector domain of the bipartite response regulators"/>
    <property type="match status" value="1"/>
</dbReference>
<protein>
    <submittedName>
        <fullName evidence="4">Helix-turn-helix transcriptional regulator</fullName>
    </submittedName>
</protein>
<comment type="caution">
    <text evidence="4">The sequence shown here is derived from an EMBL/GenBank/DDBJ whole genome shotgun (WGS) entry which is preliminary data.</text>
</comment>
<dbReference type="SMART" id="SM00862">
    <property type="entry name" value="Trans_reg_C"/>
    <property type="match status" value="1"/>
</dbReference>
<dbReference type="PRINTS" id="PR00364">
    <property type="entry name" value="DISEASERSIST"/>
</dbReference>
<dbReference type="InterPro" id="IPR001867">
    <property type="entry name" value="OmpR/PhoB-type_DNA-bd"/>
</dbReference>
<proteinExistence type="predicted"/>
<dbReference type="InterPro" id="IPR058852">
    <property type="entry name" value="HTH_77"/>
</dbReference>
<dbReference type="Pfam" id="PF25872">
    <property type="entry name" value="HTH_77"/>
    <property type="match status" value="1"/>
</dbReference>
<dbReference type="InterPro" id="IPR036388">
    <property type="entry name" value="WH-like_DNA-bd_sf"/>
</dbReference>
<dbReference type="InterPro" id="IPR016032">
    <property type="entry name" value="Sig_transdc_resp-reg_C-effctor"/>
</dbReference>
<evidence type="ECO:0000256" key="1">
    <source>
        <dbReference type="ARBA" id="ARBA00023125"/>
    </source>
</evidence>
<reference evidence="4 5" key="1">
    <citation type="journal article" date="2021" name="MBio">
        <title>Poor Competitiveness of Bradyrhizobium in Pigeon Pea Root Colonization in Indian Soils.</title>
        <authorList>
            <person name="Chalasani D."/>
            <person name="Basu A."/>
            <person name="Pullabhotla S.V.S.R.N."/>
            <person name="Jorrin B."/>
            <person name="Neal A.L."/>
            <person name="Poole P.S."/>
            <person name="Podile A.R."/>
            <person name="Tkacz A."/>
        </authorList>
    </citation>
    <scope>NUCLEOTIDE SEQUENCE [LARGE SCALE GENOMIC DNA]</scope>
    <source>
        <strain evidence="4 5">HU44</strain>
    </source>
</reference>
<keyword evidence="1 2" id="KW-0238">DNA-binding</keyword>
<evidence type="ECO:0000313" key="4">
    <source>
        <dbReference type="EMBL" id="MBW9064721.1"/>
    </source>
</evidence>
<evidence type="ECO:0000313" key="5">
    <source>
        <dbReference type="Proteomes" id="UP000757604"/>
    </source>
</evidence>
<evidence type="ECO:0000256" key="2">
    <source>
        <dbReference type="PROSITE-ProRule" id="PRU01091"/>
    </source>
</evidence>
<feature type="domain" description="OmpR/PhoB-type" evidence="3">
    <location>
        <begin position="6"/>
        <end position="104"/>
    </location>
</feature>
<dbReference type="Gene3D" id="3.40.50.300">
    <property type="entry name" value="P-loop containing nucleotide triphosphate hydrolases"/>
    <property type="match status" value="1"/>
</dbReference>
<accession>A0ABS7HBX8</accession>
<dbReference type="CDD" id="cd00383">
    <property type="entry name" value="trans_reg_C"/>
    <property type="match status" value="1"/>
</dbReference>
<dbReference type="SUPFAM" id="SSF52540">
    <property type="entry name" value="P-loop containing nucleoside triphosphate hydrolases"/>
    <property type="match status" value="1"/>
</dbReference>